<keyword evidence="14" id="KW-1185">Reference proteome</keyword>
<evidence type="ECO:0000313" key="13">
    <source>
        <dbReference type="EMBL" id="PVU96623.1"/>
    </source>
</evidence>
<evidence type="ECO:0000256" key="1">
    <source>
        <dbReference type="ARBA" id="ARBA00004651"/>
    </source>
</evidence>
<dbReference type="InterPro" id="IPR001452">
    <property type="entry name" value="SH3_domain"/>
</dbReference>
<evidence type="ECO:0000256" key="8">
    <source>
        <dbReference type="ARBA" id="ARBA00023136"/>
    </source>
</evidence>
<feature type="transmembrane region" description="Helical" evidence="10">
    <location>
        <begin position="12"/>
        <end position="33"/>
    </location>
</feature>
<keyword evidence="7" id="KW-0346">Stress response</keyword>
<dbReference type="Pfam" id="PF00018">
    <property type="entry name" value="SH3_1"/>
    <property type="match status" value="1"/>
</dbReference>
<reference evidence="12 14" key="1">
    <citation type="journal article" date="2018" name="MBio">
        <title>Comparative Genomics Reveals the Core Gene Toolbox for the Fungus-Insect Symbiosis.</title>
        <authorList>
            <person name="Wang Y."/>
            <person name="Stata M."/>
            <person name="Wang W."/>
            <person name="Stajich J.E."/>
            <person name="White M.M."/>
            <person name="Moncalvo J.M."/>
        </authorList>
    </citation>
    <scope>NUCLEOTIDE SEQUENCE [LARGE SCALE GENOMIC DNA]</scope>
    <source>
        <strain evidence="12 14">AUS-77-4</strain>
    </source>
</reference>
<evidence type="ECO:0000256" key="10">
    <source>
        <dbReference type="SAM" id="Phobius"/>
    </source>
</evidence>
<gene>
    <name evidence="13" type="ORF">BB559_002331</name>
    <name evidence="12" type="ORF">BB559_007097</name>
</gene>
<dbReference type="EMBL" id="MBFT01001103">
    <property type="protein sequence ID" value="PVU85312.1"/>
    <property type="molecule type" value="Genomic_DNA"/>
</dbReference>
<keyword evidence="8 10" id="KW-0472">Membrane</keyword>
<accession>A0A2T9XYZ0</accession>
<dbReference type="SMART" id="SM00326">
    <property type="entry name" value="SH3"/>
    <property type="match status" value="1"/>
</dbReference>
<dbReference type="Proteomes" id="UP000245699">
    <property type="component" value="Unassembled WGS sequence"/>
</dbReference>
<evidence type="ECO:0000259" key="11">
    <source>
        <dbReference type="PROSITE" id="PS50002"/>
    </source>
</evidence>
<evidence type="ECO:0000313" key="12">
    <source>
        <dbReference type="EMBL" id="PVU85312.1"/>
    </source>
</evidence>
<dbReference type="PRINTS" id="PR00452">
    <property type="entry name" value="SH3DOMAIN"/>
</dbReference>
<protein>
    <recommendedName>
        <fullName evidence="11">SH3 domain-containing protein</fullName>
    </recommendedName>
</protein>
<evidence type="ECO:0000256" key="2">
    <source>
        <dbReference type="ARBA" id="ARBA00009739"/>
    </source>
</evidence>
<evidence type="ECO:0000256" key="7">
    <source>
        <dbReference type="ARBA" id="ARBA00023016"/>
    </source>
</evidence>
<evidence type="ECO:0000313" key="14">
    <source>
        <dbReference type="Proteomes" id="UP000245699"/>
    </source>
</evidence>
<evidence type="ECO:0000256" key="4">
    <source>
        <dbReference type="ARBA" id="ARBA00022475"/>
    </source>
</evidence>
<evidence type="ECO:0000256" key="6">
    <source>
        <dbReference type="ARBA" id="ARBA00022989"/>
    </source>
</evidence>
<comment type="caution">
    <text evidence="12">The sequence shown here is derived from an EMBL/GenBank/DDBJ whole genome shotgun (WGS) entry which is preliminary data.</text>
</comment>
<dbReference type="InterPro" id="IPR036028">
    <property type="entry name" value="SH3-like_dom_sf"/>
</dbReference>
<dbReference type="CDD" id="cd11855">
    <property type="entry name" value="SH3_Sho1p"/>
    <property type="match status" value="1"/>
</dbReference>
<dbReference type="AlphaFoldDB" id="A0A2T9XYZ0"/>
<feature type="domain" description="SH3" evidence="11">
    <location>
        <begin position="164"/>
        <end position="225"/>
    </location>
</feature>
<evidence type="ECO:0000256" key="3">
    <source>
        <dbReference type="ARBA" id="ARBA00022443"/>
    </source>
</evidence>
<keyword evidence="3 9" id="KW-0728">SH3 domain</keyword>
<dbReference type="PROSITE" id="PS50002">
    <property type="entry name" value="SH3"/>
    <property type="match status" value="1"/>
</dbReference>
<name>A0A2T9XYZ0_9FUNG</name>
<sequence>MALDSIIKKPFYIGNFVFIGAGLVLSIVCGILEKSDIAGITWALMVLAVMFLAFVGWTMVTDKTSKYRHVILCLDVFLLSQLFGNINFYISSNVAALQAMSSGLIVVFIGLIFWIFVFGSSSEYVEWGITQSSIVGGGIHEMSNASGISSLVRKETGARTFSIPAVLRSVALYSYEASEDDPTEMSFVKGEVLDILDCNGKWWQARRADGAIGIVPSNYFKILDE</sequence>
<evidence type="ECO:0000256" key="9">
    <source>
        <dbReference type="PROSITE-ProRule" id="PRU00192"/>
    </source>
</evidence>
<dbReference type="Gene3D" id="2.30.30.40">
    <property type="entry name" value="SH3 Domains"/>
    <property type="match status" value="1"/>
</dbReference>
<dbReference type="EMBL" id="MBFT01000137">
    <property type="protein sequence ID" value="PVU96623.1"/>
    <property type="molecule type" value="Genomic_DNA"/>
</dbReference>
<proteinExistence type="inferred from homology"/>
<comment type="subcellular location">
    <subcellularLocation>
        <location evidence="1">Cell membrane</location>
        <topology evidence="1">Multi-pass membrane protein</topology>
    </subcellularLocation>
</comment>
<organism evidence="12 14">
    <name type="scientific">Furculomyces boomerangus</name>
    <dbReference type="NCBI Taxonomy" id="61424"/>
    <lineage>
        <taxon>Eukaryota</taxon>
        <taxon>Fungi</taxon>
        <taxon>Fungi incertae sedis</taxon>
        <taxon>Zoopagomycota</taxon>
        <taxon>Kickxellomycotina</taxon>
        <taxon>Harpellomycetes</taxon>
        <taxon>Harpellales</taxon>
        <taxon>Harpellaceae</taxon>
        <taxon>Furculomyces</taxon>
    </lineage>
</organism>
<feature type="transmembrane region" description="Helical" evidence="10">
    <location>
        <begin position="96"/>
        <end position="117"/>
    </location>
</feature>
<dbReference type="GO" id="GO:0005886">
    <property type="term" value="C:plasma membrane"/>
    <property type="evidence" value="ECO:0007669"/>
    <property type="project" value="UniProtKB-SubCell"/>
</dbReference>
<keyword evidence="4" id="KW-1003">Cell membrane</keyword>
<keyword evidence="6 10" id="KW-1133">Transmembrane helix</keyword>
<dbReference type="SUPFAM" id="SSF50044">
    <property type="entry name" value="SH3-domain"/>
    <property type="match status" value="1"/>
</dbReference>
<evidence type="ECO:0000256" key="5">
    <source>
        <dbReference type="ARBA" id="ARBA00022692"/>
    </source>
</evidence>
<dbReference type="OrthoDB" id="5983572at2759"/>
<dbReference type="InterPro" id="IPR035522">
    <property type="entry name" value="Sho1_SH3"/>
</dbReference>
<comment type="similarity">
    <text evidence="2">Belongs to the SHO1 family.</text>
</comment>
<feature type="transmembrane region" description="Helical" evidence="10">
    <location>
        <begin position="39"/>
        <end position="58"/>
    </location>
</feature>
<keyword evidence="5 10" id="KW-0812">Transmembrane</keyword>
<dbReference type="STRING" id="61424.A0A2T9XYZ0"/>